<dbReference type="Proteomes" id="UP001148838">
    <property type="component" value="Unassembled WGS sequence"/>
</dbReference>
<dbReference type="PANTHER" id="PTHR47326">
    <property type="entry name" value="TRANSPOSABLE ELEMENT TC3 TRANSPOSASE-LIKE PROTEIN"/>
    <property type="match status" value="1"/>
</dbReference>
<sequence>MDLREVGYDDRDWINLAQDRDRWRAYYDKRIPNSALWVVSLLRSHVGRHLRGECWGGNSDIDCVAEVTTPAETPPECRSKVNLRALHQRHSIFLLAGAEDYAARRAMCCDLCEAADRENVMGHILFTDEATFYACGRLHRHNYRIWADEIPNDTMEWERHSPKVNVWLGLTKRKVYGPYMFAEQTITGDIYLDMLQLFLHPQLLRDGIIDTVVLQQDGAPPHFALTVRAYLNDMFPNRWIGRASPRIWTPRSPDFTPLDFFAWGFIKQQVYRTKVPNLQVLKERIRQASAMITDDMLVNVFQATVRRWETCFEIDAGHVDH</sequence>
<name>A0ABQ8TRW4_PERAM</name>
<evidence type="ECO:0000313" key="2">
    <source>
        <dbReference type="Proteomes" id="UP001148838"/>
    </source>
</evidence>
<keyword evidence="2" id="KW-1185">Reference proteome</keyword>
<accession>A0ABQ8TRW4</accession>
<comment type="caution">
    <text evidence="1">The sequence shown here is derived from an EMBL/GenBank/DDBJ whole genome shotgun (WGS) entry which is preliminary data.</text>
</comment>
<dbReference type="InterPro" id="IPR036397">
    <property type="entry name" value="RNaseH_sf"/>
</dbReference>
<evidence type="ECO:0008006" key="3">
    <source>
        <dbReference type="Google" id="ProtNLM"/>
    </source>
</evidence>
<evidence type="ECO:0000313" key="1">
    <source>
        <dbReference type="EMBL" id="KAJ4448792.1"/>
    </source>
</evidence>
<protein>
    <recommendedName>
        <fullName evidence="3">Transposable element Tc3 transposase</fullName>
    </recommendedName>
</protein>
<gene>
    <name evidence="1" type="ORF">ANN_00183</name>
</gene>
<dbReference type="Gene3D" id="3.30.420.10">
    <property type="entry name" value="Ribonuclease H-like superfamily/Ribonuclease H"/>
    <property type="match status" value="1"/>
</dbReference>
<reference evidence="1 2" key="1">
    <citation type="journal article" date="2022" name="Allergy">
        <title>Genome assembly and annotation of Periplaneta americana reveal a comprehensive cockroach allergen profile.</title>
        <authorList>
            <person name="Wang L."/>
            <person name="Xiong Q."/>
            <person name="Saelim N."/>
            <person name="Wang L."/>
            <person name="Nong W."/>
            <person name="Wan A.T."/>
            <person name="Shi M."/>
            <person name="Liu X."/>
            <person name="Cao Q."/>
            <person name="Hui J.H.L."/>
            <person name="Sookrung N."/>
            <person name="Leung T.F."/>
            <person name="Tungtrongchitr A."/>
            <person name="Tsui S.K.W."/>
        </authorList>
    </citation>
    <scope>NUCLEOTIDE SEQUENCE [LARGE SCALE GENOMIC DNA]</scope>
    <source>
        <strain evidence="1">PWHHKU_190912</strain>
    </source>
</reference>
<dbReference type="PANTHER" id="PTHR47326:SF1">
    <property type="entry name" value="HTH PSQ-TYPE DOMAIN-CONTAINING PROTEIN"/>
    <property type="match status" value="1"/>
</dbReference>
<organism evidence="1 2">
    <name type="scientific">Periplaneta americana</name>
    <name type="common">American cockroach</name>
    <name type="synonym">Blatta americana</name>
    <dbReference type="NCBI Taxonomy" id="6978"/>
    <lineage>
        <taxon>Eukaryota</taxon>
        <taxon>Metazoa</taxon>
        <taxon>Ecdysozoa</taxon>
        <taxon>Arthropoda</taxon>
        <taxon>Hexapoda</taxon>
        <taxon>Insecta</taxon>
        <taxon>Pterygota</taxon>
        <taxon>Neoptera</taxon>
        <taxon>Polyneoptera</taxon>
        <taxon>Dictyoptera</taxon>
        <taxon>Blattodea</taxon>
        <taxon>Blattoidea</taxon>
        <taxon>Blattidae</taxon>
        <taxon>Blattinae</taxon>
        <taxon>Periplaneta</taxon>
    </lineage>
</organism>
<proteinExistence type="predicted"/>
<dbReference type="EMBL" id="JAJSOF020000003">
    <property type="protein sequence ID" value="KAJ4448792.1"/>
    <property type="molecule type" value="Genomic_DNA"/>
</dbReference>